<feature type="transmembrane region" description="Helical" evidence="1">
    <location>
        <begin position="367"/>
        <end position="388"/>
    </location>
</feature>
<dbReference type="PANTHER" id="PTHR11328:SF24">
    <property type="entry name" value="MAJOR FACILITATOR SUPERFAMILY (MFS) PROFILE DOMAIN-CONTAINING PROTEIN"/>
    <property type="match status" value="1"/>
</dbReference>
<dbReference type="InterPro" id="IPR036259">
    <property type="entry name" value="MFS_trans_sf"/>
</dbReference>
<dbReference type="GO" id="GO:0008643">
    <property type="term" value="P:carbohydrate transport"/>
    <property type="evidence" value="ECO:0007669"/>
    <property type="project" value="InterPro"/>
</dbReference>
<dbReference type="RefSeq" id="WP_282840094.1">
    <property type="nucleotide sequence ID" value="NZ_JASCXW010000041.1"/>
</dbReference>
<sequence length="445" mass="49540">MKKTGFLTSSKERNSYGLWFVGQNIIYMMVISYLAIFLTDEIGLTEAVVGTLFLVARVWDAVNDPMLGAIVDKSQPKRGKFKPWINAVTLIMPIATIFLFWNFNGSGTFNVIYFYISYIVWGMLYTVSDIPIFALATTMTDNSDERVSIISIGRLAAGLASMVIGILAPQFIANLGYQTTIIVLMGIAMLTMIPLRFFVKERVLYKRSSVITLKSMFRAVFSNKYLLIFYGSFIAITSTMTSMTIAPYFAKWNLGDIGIQTIIMATMAIPMILLPIITPFLVRKFGKRKIFMYGIGSSILFSVIQYLVGYEQFGLFLILNALKSIGLLSPMLMMGIFSADCVEYGAYTTGKRNEGVIFSIQTFSTKLGSAISGALALFFISAFGYVGTATVQTEQALNGIWISLSLIPIVGLIIAFVLFGFYYKLTEKDVERMIKEMALDKTIAE</sequence>
<evidence type="ECO:0000256" key="1">
    <source>
        <dbReference type="SAM" id="Phobius"/>
    </source>
</evidence>
<feature type="transmembrane region" description="Helical" evidence="1">
    <location>
        <begin position="147"/>
        <end position="168"/>
    </location>
</feature>
<dbReference type="SUPFAM" id="SSF103473">
    <property type="entry name" value="MFS general substrate transporter"/>
    <property type="match status" value="1"/>
</dbReference>
<dbReference type="AlphaFoldDB" id="A0AAW6U6R0"/>
<dbReference type="InterPro" id="IPR001927">
    <property type="entry name" value="Na/Gal_symport"/>
</dbReference>
<feature type="transmembrane region" description="Helical" evidence="1">
    <location>
        <begin position="16"/>
        <end position="36"/>
    </location>
</feature>
<dbReference type="GO" id="GO:0006814">
    <property type="term" value="P:sodium ion transport"/>
    <property type="evidence" value="ECO:0007669"/>
    <property type="project" value="InterPro"/>
</dbReference>
<feature type="transmembrane region" description="Helical" evidence="1">
    <location>
        <begin position="400"/>
        <end position="423"/>
    </location>
</feature>
<dbReference type="EMBL" id="JASCXW010000041">
    <property type="protein sequence ID" value="MDI6453651.1"/>
    <property type="molecule type" value="Genomic_DNA"/>
</dbReference>
<keyword evidence="1" id="KW-1133">Transmembrane helix</keyword>
<feature type="transmembrane region" description="Helical" evidence="1">
    <location>
        <begin position="328"/>
        <end position="347"/>
    </location>
</feature>
<comment type="caution">
    <text evidence="2">The sequence shown here is derived from an EMBL/GenBank/DDBJ whole genome shotgun (WGS) entry which is preliminary data.</text>
</comment>
<keyword evidence="1" id="KW-0812">Transmembrane</keyword>
<feature type="transmembrane region" description="Helical" evidence="1">
    <location>
        <begin position="180"/>
        <end position="199"/>
    </location>
</feature>
<dbReference type="Gene3D" id="1.20.1250.20">
    <property type="entry name" value="MFS general substrate transporter like domains"/>
    <property type="match status" value="2"/>
</dbReference>
<feature type="transmembrane region" description="Helical" evidence="1">
    <location>
        <begin position="225"/>
        <end position="245"/>
    </location>
</feature>
<proteinExistence type="predicted"/>
<dbReference type="Pfam" id="PF13347">
    <property type="entry name" value="MFS_2"/>
    <property type="match status" value="1"/>
</dbReference>
<keyword evidence="3" id="KW-1185">Reference proteome</keyword>
<dbReference type="GO" id="GO:0015293">
    <property type="term" value="F:symporter activity"/>
    <property type="evidence" value="ECO:0007669"/>
    <property type="project" value="InterPro"/>
</dbReference>
<feature type="transmembrane region" description="Helical" evidence="1">
    <location>
        <begin position="257"/>
        <end position="278"/>
    </location>
</feature>
<feature type="transmembrane region" description="Helical" evidence="1">
    <location>
        <begin position="290"/>
        <end position="308"/>
    </location>
</feature>
<evidence type="ECO:0000313" key="2">
    <source>
        <dbReference type="EMBL" id="MDI6453651.1"/>
    </source>
</evidence>
<dbReference type="PANTHER" id="PTHR11328">
    <property type="entry name" value="MAJOR FACILITATOR SUPERFAMILY DOMAIN-CONTAINING PROTEIN"/>
    <property type="match status" value="1"/>
</dbReference>
<accession>A0AAW6U6R0</accession>
<dbReference type="GO" id="GO:0005886">
    <property type="term" value="C:plasma membrane"/>
    <property type="evidence" value="ECO:0007669"/>
    <property type="project" value="TreeGrafter"/>
</dbReference>
<protein>
    <submittedName>
        <fullName evidence="2">Glycoside-pentoside-hexuronide (GPH):cation symporter</fullName>
    </submittedName>
</protein>
<organism evidence="2 3">
    <name type="scientific">Peloplasma aerotolerans</name>
    <dbReference type="NCBI Taxonomy" id="3044389"/>
    <lineage>
        <taxon>Bacteria</taxon>
        <taxon>Bacillati</taxon>
        <taxon>Mycoplasmatota</taxon>
        <taxon>Mollicutes</taxon>
        <taxon>Acholeplasmatales</taxon>
        <taxon>Acholeplasmataceae</taxon>
        <taxon>Peloplasma</taxon>
    </lineage>
</organism>
<evidence type="ECO:0000313" key="3">
    <source>
        <dbReference type="Proteomes" id="UP001431532"/>
    </source>
</evidence>
<reference evidence="2" key="1">
    <citation type="submission" date="2023-05" db="EMBL/GenBank/DDBJ databases">
        <title>Mariniplasma microaerophilum sp. nov., a novel anaerobic mollicute isolated from terrestrial mud volcano, Taman Peninsula, Russia.</title>
        <authorList>
            <person name="Khomyakova M.A."/>
            <person name="Merkel A.Y."/>
            <person name="Slobodkin A.I."/>
        </authorList>
    </citation>
    <scope>NUCLEOTIDE SEQUENCE</scope>
    <source>
        <strain evidence="2">M4Ah</strain>
    </source>
</reference>
<gene>
    <name evidence="2" type="ORF">QJ521_08740</name>
</gene>
<dbReference type="InterPro" id="IPR039672">
    <property type="entry name" value="MFS_2"/>
</dbReference>
<keyword evidence="1" id="KW-0472">Membrane</keyword>
<dbReference type="NCBIfam" id="TIGR00792">
    <property type="entry name" value="gph"/>
    <property type="match status" value="1"/>
</dbReference>
<dbReference type="Proteomes" id="UP001431532">
    <property type="component" value="Unassembled WGS sequence"/>
</dbReference>
<dbReference type="CDD" id="cd17332">
    <property type="entry name" value="MFS_MelB_like"/>
    <property type="match status" value="1"/>
</dbReference>
<feature type="transmembrane region" description="Helical" evidence="1">
    <location>
        <begin position="113"/>
        <end position="135"/>
    </location>
</feature>
<feature type="transmembrane region" description="Helical" evidence="1">
    <location>
        <begin position="83"/>
        <end position="101"/>
    </location>
</feature>
<name>A0AAW6U6R0_9MOLU</name>